<dbReference type="NCBIfam" id="TIGR00229">
    <property type="entry name" value="sensory_box"/>
    <property type="match status" value="1"/>
</dbReference>
<dbReference type="SMART" id="SM00091">
    <property type="entry name" value="PAS"/>
    <property type="match status" value="1"/>
</dbReference>
<feature type="transmembrane region" description="Helical" evidence="1">
    <location>
        <begin position="6"/>
        <end position="28"/>
    </location>
</feature>
<protein>
    <submittedName>
        <fullName evidence="3">Sensor histidine kinase</fullName>
    </submittedName>
</protein>
<proteinExistence type="predicted"/>
<keyword evidence="1" id="KW-0472">Membrane</keyword>
<dbReference type="AlphaFoldDB" id="A0A0G9K1Q9"/>
<dbReference type="SUPFAM" id="SSF55785">
    <property type="entry name" value="PYP-like sensor domain (PAS domain)"/>
    <property type="match status" value="1"/>
</dbReference>
<reference evidence="3 4" key="1">
    <citation type="submission" date="2014-01" db="EMBL/GenBank/DDBJ databases">
        <title>Development of a Comparative Genomic Fingerprinting Assay for High Resolution Genotyping of Arcobacter butzleri.</title>
        <authorList>
            <person name="Webb A.L."/>
            <person name="Inglis G.D."/>
            <person name="Kruczkiewicz P."/>
            <person name="Selinger L.B."/>
            <person name="Taboada E.N."/>
        </authorList>
    </citation>
    <scope>NUCLEOTIDE SEQUENCE [LARGE SCALE GENOMIC DNA]</scope>
    <source>
        <strain evidence="3 4">L348</strain>
    </source>
</reference>
<evidence type="ECO:0000313" key="3">
    <source>
        <dbReference type="EMBL" id="KLE00457.1"/>
    </source>
</evidence>
<name>A0A0G9K1Q9_9BACT</name>
<evidence type="ECO:0000256" key="1">
    <source>
        <dbReference type="SAM" id="Phobius"/>
    </source>
</evidence>
<feature type="domain" description="PAS" evidence="2">
    <location>
        <begin position="308"/>
        <end position="380"/>
    </location>
</feature>
<dbReference type="SMART" id="SM00086">
    <property type="entry name" value="PAC"/>
    <property type="match status" value="1"/>
</dbReference>
<dbReference type="InterPro" id="IPR001610">
    <property type="entry name" value="PAC"/>
</dbReference>
<dbReference type="SUPFAM" id="SSF55874">
    <property type="entry name" value="ATPase domain of HSP90 chaperone/DNA topoisomerase II/histidine kinase"/>
    <property type="match status" value="1"/>
</dbReference>
<dbReference type="InterPro" id="IPR036890">
    <property type="entry name" value="HATPase_C_sf"/>
</dbReference>
<dbReference type="Proteomes" id="UP000035514">
    <property type="component" value="Unassembled WGS sequence"/>
</dbReference>
<organism evidence="3 4">
    <name type="scientific">Aliarcobacter butzleri L348</name>
    <dbReference type="NCBI Taxonomy" id="1447256"/>
    <lineage>
        <taxon>Bacteria</taxon>
        <taxon>Pseudomonadati</taxon>
        <taxon>Campylobacterota</taxon>
        <taxon>Epsilonproteobacteria</taxon>
        <taxon>Campylobacterales</taxon>
        <taxon>Arcobacteraceae</taxon>
        <taxon>Aliarcobacter</taxon>
    </lineage>
</organism>
<dbReference type="PATRIC" id="fig|1447256.3.peg.1115"/>
<feature type="transmembrane region" description="Helical" evidence="1">
    <location>
        <begin position="276"/>
        <end position="296"/>
    </location>
</feature>
<dbReference type="GO" id="GO:0016301">
    <property type="term" value="F:kinase activity"/>
    <property type="evidence" value="ECO:0007669"/>
    <property type="project" value="UniProtKB-KW"/>
</dbReference>
<dbReference type="Pfam" id="PF08447">
    <property type="entry name" value="PAS_3"/>
    <property type="match status" value="1"/>
</dbReference>
<dbReference type="Gene3D" id="3.30.565.10">
    <property type="entry name" value="Histidine kinase-like ATPase, C-terminal domain"/>
    <property type="match status" value="1"/>
</dbReference>
<dbReference type="InterPro" id="IPR035965">
    <property type="entry name" value="PAS-like_dom_sf"/>
</dbReference>
<keyword evidence="1" id="KW-0812">Transmembrane</keyword>
<accession>A0A0G9K1Q9</accession>
<dbReference type="InterPro" id="IPR013655">
    <property type="entry name" value="PAS_fold_3"/>
</dbReference>
<dbReference type="CDD" id="cd00130">
    <property type="entry name" value="PAS"/>
    <property type="match status" value="1"/>
</dbReference>
<evidence type="ECO:0000313" key="4">
    <source>
        <dbReference type="Proteomes" id="UP000035514"/>
    </source>
</evidence>
<dbReference type="RefSeq" id="WP_046996637.1">
    <property type="nucleotide sequence ID" value="NZ_JAIQ01000084.1"/>
</dbReference>
<gene>
    <name evidence="3" type="ORF">AA20_05730</name>
</gene>
<evidence type="ECO:0000259" key="2">
    <source>
        <dbReference type="PROSITE" id="PS50112"/>
    </source>
</evidence>
<dbReference type="PROSITE" id="PS50112">
    <property type="entry name" value="PAS"/>
    <property type="match status" value="1"/>
</dbReference>
<keyword evidence="3" id="KW-0808">Transferase</keyword>
<comment type="caution">
    <text evidence="3">The sequence shown here is derived from an EMBL/GenBank/DDBJ whole genome shotgun (WGS) entry which is preliminary data.</text>
</comment>
<keyword evidence="3" id="KW-0418">Kinase</keyword>
<keyword evidence="1" id="KW-1133">Transmembrane helix</keyword>
<dbReference type="Gene3D" id="3.30.450.20">
    <property type="entry name" value="PAS domain"/>
    <property type="match status" value="1"/>
</dbReference>
<dbReference type="InterPro" id="IPR000014">
    <property type="entry name" value="PAS"/>
</dbReference>
<sequence>MSDKNLFFRYFFYFLISFFLIILFLDFFKEKEFEISLKNYKQNTYKEYSNYYNIYSNNSELIYFNEFIKNKQIIKILKSSVNLPLLKKELYDELELSLSFYSTLNLDEMTIYNPKKDLLFSFKESLKDNFTSKIVEQVILNKKEEVNFRIVEKNIYILFSKPIFDEKLNFLGVVNLEFKLENLIKNMKKDNSIEYKEIISNNFDFGNTFKISEKQKKELINNFGNKKETSFVIQDRYLNIPVVFIPIFYSEFYKNSIYLMSYDLSKKNEIEMIDSFYNKLLLVLNLISFFIIFLIYKMVNIKSQRDLINKKYENIFNEIDNYIIKVDLDLQGNIVFATKSFYKISGYSQEEIIGKNINLLRHPDMSNIFFKNLWETIKTEGSWQGEIKNRDKFGNTYWIKSIIFPRYNFKNQIEGYSSIRTDITDTKQFEKINKLLKEDLSNKLNDIKVKDKNLVESAKVALMSKILDSLGHQWKVPISRIFFEILRLKNLKKDDISERNLREIEKNIELELKNLSDILNEIKNIFNPRKSEKSNLLTVVIEAITYLESELKKYNIEVKFDIDKEIYINILSAELKTIIINILKNCIEQVELNRIESTKIYITAIHENMNNDILIKIEDDIKSKNKKIILDEILSSSEEKYFDTSIYLSKLLIEKNSGLFWCKNSEDETKYYIKLTKEMK</sequence>
<dbReference type="EMBL" id="JAIQ01000084">
    <property type="protein sequence ID" value="KLE00457.1"/>
    <property type="molecule type" value="Genomic_DNA"/>
</dbReference>